<proteinExistence type="predicted"/>
<feature type="transmembrane region" description="Helical" evidence="1">
    <location>
        <begin position="6"/>
        <end position="24"/>
    </location>
</feature>
<evidence type="ECO:0000313" key="2">
    <source>
        <dbReference type="EMBL" id="REK84449.1"/>
    </source>
</evidence>
<dbReference type="EMBL" id="QUAC01000484">
    <property type="protein sequence ID" value="REK84449.1"/>
    <property type="molecule type" value="Genomic_DNA"/>
</dbReference>
<feature type="transmembrane region" description="Helical" evidence="1">
    <location>
        <begin position="36"/>
        <end position="56"/>
    </location>
</feature>
<keyword evidence="1" id="KW-0472">Membrane</keyword>
<gene>
    <name evidence="2" type="ORF">DY245_43125</name>
</gene>
<keyword evidence="1" id="KW-0812">Transmembrane</keyword>
<evidence type="ECO:0000256" key="1">
    <source>
        <dbReference type="SAM" id="Phobius"/>
    </source>
</evidence>
<reference evidence="2 3" key="1">
    <citation type="submission" date="2018-08" db="EMBL/GenBank/DDBJ databases">
        <title>Streptomyces NEAU-D10 sp. nov., a novel Actinomycete isolated from soil.</title>
        <authorList>
            <person name="Jin L."/>
        </authorList>
    </citation>
    <scope>NUCLEOTIDE SEQUENCE [LARGE SCALE GENOMIC DNA]</scope>
    <source>
        <strain evidence="2 3">NEAU-D10</strain>
    </source>
</reference>
<accession>A0A371PQ67</accession>
<dbReference type="Proteomes" id="UP000262477">
    <property type="component" value="Unassembled WGS sequence"/>
</dbReference>
<dbReference type="AlphaFoldDB" id="A0A371PQ67"/>
<organism evidence="2 3">
    <name type="scientific">Streptomyces inhibens</name>
    <dbReference type="NCBI Taxonomy" id="2293571"/>
    <lineage>
        <taxon>Bacteria</taxon>
        <taxon>Bacillati</taxon>
        <taxon>Actinomycetota</taxon>
        <taxon>Actinomycetes</taxon>
        <taxon>Kitasatosporales</taxon>
        <taxon>Streptomycetaceae</taxon>
        <taxon>Streptomyces</taxon>
    </lineage>
</organism>
<keyword evidence="3" id="KW-1185">Reference proteome</keyword>
<evidence type="ECO:0000313" key="3">
    <source>
        <dbReference type="Proteomes" id="UP000262477"/>
    </source>
</evidence>
<sequence length="96" mass="10604">MIPHVAMAFVSAAWLIAAVVLRKAAVGCWWLSHPRVVWVLLAGAVALLLWNLAQLLPLGGSALSPVRIAVFLFLIAVETLMISLPGVRRRRRRQTR</sequence>
<feature type="transmembrane region" description="Helical" evidence="1">
    <location>
        <begin position="68"/>
        <end position="87"/>
    </location>
</feature>
<name>A0A371PQ67_STRIH</name>
<protein>
    <submittedName>
        <fullName evidence="2">Uncharacterized protein</fullName>
    </submittedName>
</protein>
<comment type="caution">
    <text evidence="2">The sequence shown here is derived from an EMBL/GenBank/DDBJ whole genome shotgun (WGS) entry which is preliminary data.</text>
</comment>
<keyword evidence="1" id="KW-1133">Transmembrane helix</keyword>